<keyword evidence="3" id="KW-1185">Reference proteome</keyword>
<gene>
    <name evidence="2" type="ORF">IWQ62_006328</name>
</gene>
<evidence type="ECO:0000313" key="2">
    <source>
        <dbReference type="EMBL" id="KAJ1951967.1"/>
    </source>
</evidence>
<feature type="region of interest" description="Disordered" evidence="1">
    <location>
        <begin position="1"/>
        <end position="23"/>
    </location>
</feature>
<feature type="non-terminal residue" evidence="2">
    <location>
        <position position="1"/>
    </location>
</feature>
<evidence type="ECO:0000256" key="1">
    <source>
        <dbReference type="SAM" id="MobiDB-lite"/>
    </source>
</evidence>
<feature type="region of interest" description="Disordered" evidence="1">
    <location>
        <begin position="85"/>
        <end position="110"/>
    </location>
</feature>
<evidence type="ECO:0000313" key="3">
    <source>
        <dbReference type="Proteomes" id="UP001150925"/>
    </source>
</evidence>
<sequence>RTRSSLGPTEKPTRRPSQRHSLEAAPCVFPNESPMDTCTQVLTSRRSWCEWMEPNPFDNTSKDIWKRTSPGLDCSDSEWEYDSDTPLGLDRLEGPTNKAPTVPSGSSPGLALPSPVRRHCLSLRMGIQDAVRRLWQDHHRAWIPPWVNPGTMAAVQPVSEMDVHKHRVPISRVLPLGTLAAFAVGHASARSDVDAFDEFSRVLAHVPSHWRRYVLVQYTASATVEQFEALPVTLRQSLTSLIKVYSDLDAPLQAYYILETLSSTFPPVTLYQWQQLYSQAERIGASDRWVQFMTTVIYNPGDFSRIDSLQPAALAFAYWLLQFAEEAYPATCATAALPDWPSALESARGNAPAGHLFPPLPSPSVSLGNIPTEHRRPLSLKYRIHALILLWALDRFNTSGNTPSAVDRGEQVLDGDTLHALTCHAYGTLSRTLGRTSSDTFVDSAAPLSDDCHRLPSGLTMFDVLSHPLARTLLETRQSTDAMSLVVVHPKITNLLYQFLFYMSVCTFY</sequence>
<feature type="non-terminal residue" evidence="2">
    <location>
        <position position="509"/>
    </location>
</feature>
<dbReference type="EMBL" id="JANBPY010003356">
    <property type="protein sequence ID" value="KAJ1951967.1"/>
    <property type="molecule type" value="Genomic_DNA"/>
</dbReference>
<reference evidence="2" key="1">
    <citation type="submission" date="2022-07" db="EMBL/GenBank/DDBJ databases">
        <title>Phylogenomic reconstructions and comparative analyses of Kickxellomycotina fungi.</title>
        <authorList>
            <person name="Reynolds N.K."/>
            <person name="Stajich J.E."/>
            <person name="Barry K."/>
            <person name="Grigoriev I.V."/>
            <person name="Crous P."/>
            <person name="Smith M.E."/>
        </authorList>
    </citation>
    <scope>NUCLEOTIDE SEQUENCE</scope>
    <source>
        <strain evidence="2">RSA 1196</strain>
    </source>
</reference>
<dbReference type="OrthoDB" id="2149700at2759"/>
<name>A0A9W8AGW5_9FUNG</name>
<accession>A0A9W8AGW5</accession>
<organism evidence="2 3">
    <name type="scientific">Dispira parvispora</name>
    <dbReference type="NCBI Taxonomy" id="1520584"/>
    <lineage>
        <taxon>Eukaryota</taxon>
        <taxon>Fungi</taxon>
        <taxon>Fungi incertae sedis</taxon>
        <taxon>Zoopagomycota</taxon>
        <taxon>Kickxellomycotina</taxon>
        <taxon>Dimargaritomycetes</taxon>
        <taxon>Dimargaritales</taxon>
        <taxon>Dimargaritaceae</taxon>
        <taxon>Dispira</taxon>
    </lineage>
</organism>
<dbReference type="Proteomes" id="UP001150925">
    <property type="component" value="Unassembled WGS sequence"/>
</dbReference>
<protein>
    <submittedName>
        <fullName evidence="2">Uncharacterized protein</fullName>
    </submittedName>
</protein>
<dbReference type="AlphaFoldDB" id="A0A9W8AGW5"/>
<proteinExistence type="predicted"/>
<comment type="caution">
    <text evidence="2">The sequence shown here is derived from an EMBL/GenBank/DDBJ whole genome shotgun (WGS) entry which is preliminary data.</text>
</comment>